<reference evidence="3" key="1">
    <citation type="journal article" date="2005" name="Nature">
        <title>The map-based sequence of the rice genome.</title>
        <authorList>
            <consortium name="International rice genome sequencing project (IRGSP)"/>
            <person name="Matsumoto T."/>
            <person name="Wu J."/>
            <person name="Kanamori H."/>
            <person name="Katayose Y."/>
            <person name="Fujisawa M."/>
            <person name="Namiki N."/>
            <person name="Mizuno H."/>
            <person name="Yamamoto K."/>
            <person name="Antonio B.A."/>
            <person name="Baba T."/>
            <person name="Sakata K."/>
            <person name="Nagamura Y."/>
            <person name="Aoki H."/>
            <person name="Arikawa K."/>
            <person name="Arita K."/>
            <person name="Bito T."/>
            <person name="Chiden Y."/>
            <person name="Fujitsuka N."/>
            <person name="Fukunaka R."/>
            <person name="Hamada M."/>
            <person name="Harada C."/>
            <person name="Hayashi A."/>
            <person name="Hijishita S."/>
            <person name="Honda M."/>
            <person name="Hosokawa S."/>
            <person name="Ichikawa Y."/>
            <person name="Idonuma A."/>
            <person name="Iijima M."/>
            <person name="Ikeda M."/>
            <person name="Ikeno M."/>
            <person name="Ito K."/>
            <person name="Ito S."/>
            <person name="Ito T."/>
            <person name="Ito Y."/>
            <person name="Ito Y."/>
            <person name="Iwabuchi A."/>
            <person name="Kamiya K."/>
            <person name="Karasawa W."/>
            <person name="Kurita K."/>
            <person name="Katagiri S."/>
            <person name="Kikuta A."/>
            <person name="Kobayashi H."/>
            <person name="Kobayashi N."/>
            <person name="Machita K."/>
            <person name="Maehara T."/>
            <person name="Masukawa M."/>
            <person name="Mizubayashi T."/>
            <person name="Mukai Y."/>
            <person name="Nagasaki H."/>
            <person name="Nagata Y."/>
            <person name="Naito S."/>
            <person name="Nakashima M."/>
            <person name="Nakama Y."/>
            <person name="Nakamichi Y."/>
            <person name="Nakamura M."/>
            <person name="Meguro A."/>
            <person name="Negishi M."/>
            <person name="Ohta I."/>
            <person name="Ohta T."/>
            <person name="Okamoto M."/>
            <person name="Ono N."/>
            <person name="Saji S."/>
            <person name="Sakaguchi M."/>
            <person name="Sakai K."/>
            <person name="Shibata M."/>
            <person name="Shimokawa T."/>
            <person name="Song J."/>
            <person name="Takazaki Y."/>
            <person name="Terasawa K."/>
            <person name="Tsugane M."/>
            <person name="Tsuji K."/>
            <person name="Ueda S."/>
            <person name="Waki K."/>
            <person name="Yamagata H."/>
            <person name="Yamamoto M."/>
            <person name="Yamamoto S."/>
            <person name="Yamane H."/>
            <person name="Yoshiki S."/>
            <person name="Yoshihara R."/>
            <person name="Yukawa K."/>
            <person name="Zhong H."/>
            <person name="Yano M."/>
            <person name="Yuan Q."/>
            <person name="Ouyang S."/>
            <person name="Liu J."/>
            <person name="Jones K.M."/>
            <person name="Gansberger K."/>
            <person name="Moffat K."/>
            <person name="Hill J."/>
            <person name="Bera J."/>
            <person name="Fadrosh D."/>
            <person name="Jin S."/>
            <person name="Johri S."/>
            <person name="Kim M."/>
            <person name="Overton L."/>
            <person name="Reardon M."/>
            <person name="Tsitrin T."/>
            <person name="Vuong H."/>
            <person name="Weaver B."/>
            <person name="Ciecko A."/>
            <person name="Tallon L."/>
            <person name="Jackson J."/>
            <person name="Pai G."/>
            <person name="Aken S.V."/>
            <person name="Utterback T."/>
            <person name="Reidmuller S."/>
            <person name="Feldblyum T."/>
            <person name="Hsiao J."/>
            <person name="Zismann V."/>
            <person name="Iobst S."/>
            <person name="de Vazeille A.R."/>
            <person name="Buell C.R."/>
            <person name="Ying K."/>
            <person name="Li Y."/>
            <person name="Lu T."/>
            <person name="Huang Y."/>
            <person name="Zhao Q."/>
            <person name="Feng Q."/>
            <person name="Zhang L."/>
            <person name="Zhu J."/>
            <person name="Weng Q."/>
            <person name="Mu J."/>
            <person name="Lu Y."/>
            <person name="Fan D."/>
            <person name="Liu Y."/>
            <person name="Guan J."/>
            <person name="Zhang Y."/>
            <person name="Yu S."/>
            <person name="Liu X."/>
            <person name="Zhang Y."/>
            <person name="Hong G."/>
            <person name="Han B."/>
            <person name="Choisne N."/>
            <person name="Demange N."/>
            <person name="Orjeda G."/>
            <person name="Samain S."/>
            <person name="Cattolico L."/>
            <person name="Pelletier E."/>
            <person name="Couloux A."/>
            <person name="Segurens B."/>
            <person name="Wincker P."/>
            <person name="D'Hont A."/>
            <person name="Scarpelli C."/>
            <person name="Weissenbach J."/>
            <person name="Salanoubat M."/>
            <person name="Quetier F."/>
            <person name="Yu Y."/>
            <person name="Kim H.R."/>
            <person name="Rambo T."/>
            <person name="Currie J."/>
            <person name="Collura K."/>
            <person name="Luo M."/>
            <person name="Yang T."/>
            <person name="Ammiraju J.S.S."/>
            <person name="Engler F."/>
            <person name="Soderlund C."/>
            <person name="Wing R.A."/>
            <person name="Palmer L.E."/>
            <person name="de la Bastide M."/>
            <person name="Spiegel L."/>
            <person name="Nascimento L."/>
            <person name="Zutavern T."/>
            <person name="O'Shaughnessy A."/>
            <person name="Dike S."/>
            <person name="Dedhia N."/>
            <person name="Preston R."/>
            <person name="Balija V."/>
            <person name="McCombie W.R."/>
            <person name="Chow T."/>
            <person name="Chen H."/>
            <person name="Chung M."/>
            <person name="Chen C."/>
            <person name="Shaw J."/>
            <person name="Wu H."/>
            <person name="Hsiao K."/>
            <person name="Chao Y."/>
            <person name="Chu M."/>
            <person name="Cheng C."/>
            <person name="Hour A."/>
            <person name="Lee P."/>
            <person name="Lin S."/>
            <person name="Lin Y."/>
            <person name="Liou J."/>
            <person name="Liu S."/>
            <person name="Hsing Y."/>
            <person name="Raghuvanshi S."/>
            <person name="Mohanty A."/>
            <person name="Bharti A.K."/>
            <person name="Gaur A."/>
            <person name="Gupta V."/>
            <person name="Kumar D."/>
            <person name="Ravi V."/>
            <person name="Vij S."/>
            <person name="Kapur A."/>
            <person name="Khurana P."/>
            <person name="Khurana P."/>
            <person name="Khurana J.P."/>
            <person name="Tyagi A.K."/>
            <person name="Gaikwad K."/>
            <person name="Singh A."/>
            <person name="Dalal V."/>
            <person name="Srivastava S."/>
            <person name="Dixit A."/>
            <person name="Pal A.K."/>
            <person name="Ghazi I.A."/>
            <person name="Yadav M."/>
            <person name="Pandit A."/>
            <person name="Bhargava A."/>
            <person name="Sureshbabu K."/>
            <person name="Batra K."/>
            <person name="Sharma T.R."/>
            <person name="Mohapatra T."/>
            <person name="Singh N.K."/>
            <person name="Messing J."/>
            <person name="Nelson A.B."/>
            <person name="Fuks G."/>
            <person name="Kavchok S."/>
            <person name="Keizer G."/>
            <person name="Linton E."/>
            <person name="Llaca V."/>
            <person name="Song R."/>
            <person name="Tanyolac B."/>
            <person name="Young S."/>
            <person name="Ho-Il K."/>
            <person name="Hahn J.H."/>
            <person name="Sangsakoo G."/>
            <person name="Vanavichit A."/>
            <person name="de Mattos Luiz.A.T."/>
            <person name="Zimmer P.D."/>
            <person name="Malone G."/>
            <person name="Dellagostin O."/>
            <person name="de Oliveira A.C."/>
            <person name="Bevan M."/>
            <person name="Bancroft I."/>
            <person name="Minx P."/>
            <person name="Cordum H."/>
            <person name="Wilson R."/>
            <person name="Cheng Z."/>
            <person name="Jin W."/>
            <person name="Jiang J."/>
            <person name="Leong S.A."/>
            <person name="Iwama H."/>
            <person name="Gojobori T."/>
            <person name="Itoh T."/>
            <person name="Niimura Y."/>
            <person name="Fujii Y."/>
            <person name="Habara T."/>
            <person name="Sakai H."/>
            <person name="Sato Y."/>
            <person name="Wilson G."/>
            <person name="Kumar K."/>
            <person name="McCouch S."/>
            <person name="Juretic N."/>
            <person name="Hoen D."/>
            <person name="Wright S."/>
            <person name="Bruskiewich R."/>
            <person name="Bureau T."/>
            <person name="Miyao A."/>
            <person name="Hirochika H."/>
            <person name="Nishikawa T."/>
            <person name="Kadowaki K."/>
            <person name="Sugiura M."/>
            <person name="Burr B."/>
            <person name="Sasaki T."/>
        </authorList>
    </citation>
    <scope>NUCLEOTIDE SEQUENCE [LARGE SCALE GENOMIC DNA]</scope>
    <source>
        <strain evidence="3">cv. Nipponbare</strain>
    </source>
</reference>
<protein>
    <submittedName>
        <fullName evidence="2">Os09g0466201 protein</fullName>
    </submittedName>
</protein>
<sequence length="85" mass="9045">VVDVGEGSDGLHPPFEGAQDQQLHPLDRLRLEHVPFFPDLADGPAIEAHRFPPSWQQATSTLLLAAASSNPCHPADKVRGSGPSS</sequence>
<dbReference type="Proteomes" id="UP000059680">
    <property type="component" value="Chromosome 9"/>
</dbReference>
<evidence type="ECO:0000256" key="1">
    <source>
        <dbReference type="SAM" id="MobiDB-lite"/>
    </source>
</evidence>
<feature type="non-terminal residue" evidence="2">
    <location>
        <position position="85"/>
    </location>
</feature>
<name>A0A0P0XMY5_ORYSJ</name>
<evidence type="ECO:0000313" key="3">
    <source>
        <dbReference type="Proteomes" id="UP000059680"/>
    </source>
</evidence>
<dbReference type="InParanoid" id="A0A0P0XMY5"/>
<keyword evidence="3" id="KW-1185">Reference proteome</keyword>
<reference evidence="2 3" key="2">
    <citation type="journal article" date="2013" name="Plant Cell Physiol.">
        <title>Rice Annotation Project Database (RAP-DB): an integrative and interactive database for rice genomics.</title>
        <authorList>
            <person name="Sakai H."/>
            <person name="Lee S.S."/>
            <person name="Tanaka T."/>
            <person name="Numa H."/>
            <person name="Kim J."/>
            <person name="Kawahara Y."/>
            <person name="Wakimoto H."/>
            <person name="Yang C.C."/>
            <person name="Iwamoto M."/>
            <person name="Abe T."/>
            <person name="Yamada Y."/>
            <person name="Muto A."/>
            <person name="Inokuchi H."/>
            <person name="Ikemura T."/>
            <person name="Matsumoto T."/>
            <person name="Sasaki T."/>
            <person name="Itoh T."/>
        </authorList>
    </citation>
    <scope>NUCLEOTIDE SEQUENCE [LARGE SCALE GENOMIC DNA]</scope>
    <source>
        <strain evidence="3">cv. Nipponbare</strain>
    </source>
</reference>
<dbReference type="Gramene" id="Os09t0466201-00">
    <property type="protein sequence ID" value="Os09t0466201-00"/>
    <property type="gene ID" value="Os09g0466201"/>
</dbReference>
<dbReference type="PaxDb" id="39947-A0A0P0XMY5"/>
<reference evidence="2 3" key="3">
    <citation type="journal article" date="2013" name="Rice">
        <title>Improvement of the Oryza sativa Nipponbare reference genome using next generation sequence and optical map data.</title>
        <authorList>
            <person name="Kawahara Y."/>
            <person name="de la Bastide M."/>
            <person name="Hamilton J.P."/>
            <person name="Kanamori H."/>
            <person name="McCombie W.R."/>
            <person name="Ouyang S."/>
            <person name="Schwartz D.C."/>
            <person name="Tanaka T."/>
            <person name="Wu J."/>
            <person name="Zhou S."/>
            <person name="Childs K.L."/>
            <person name="Davidson R.M."/>
            <person name="Lin H."/>
            <person name="Quesada-Ocampo L."/>
            <person name="Vaillancourt B."/>
            <person name="Sakai H."/>
            <person name="Lee S.S."/>
            <person name="Kim J."/>
            <person name="Numa H."/>
            <person name="Itoh T."/>
            <person name="Buell C.R."/>
            <person name="Matsumoto T."/>
        </authorList>
    </citation>
    <scope>NUCLEOTIDE SEQUENCE [LARGE SCALE GENOMIC DNA]</scope>
    <source>
        <strain evidence="3">cv. Nipponbare</strain>
    </source>
</reference>
<evidence type="ECO:0000313" key="2">
    <source>
        <dbReference type="EMBL" id="BAT08518.1"/>
    </source>
</evidence>
<organism evidence="2 3">
    <name type="scientific">Oryza sativa subsp. japonica</name>
    <name type="common">Rice</name>
    <dbReference type="NCBI Taxonomy" id="39947"/>
    <lineage>
        <taxon>Eukaryota</taxon>
        <taxon>Viridiplantae</taxon>
        <taxon>Streptophyta</taxon>
        <taxon>Embryophyta</taxon>
        <taxon>Tracheophyta</taxon>
        <taxon>Spermatophyta</taxon>
        <taxon>Magnoliopsida</taxon>
        <taxon>Liliopsida</taxon>
        <taxon>Poales</taxon>
        <taxon>Poaceae</taxon>
        <taxon>BOP clade</taxon>
        <taxon>Oryzoideae</taxon>
        <taxon>Oryzeae</taxon>
        <taxon>Oryzinae</taxon>
        <taxon>Oryza</taxon>
        <taxon>Oryza sativa</taxon>
    </lineage>
</organism>
<gene>
    <name evidence="2" type="ordered locus">Os09g0466201</name>
    <name evidence="2" type="ORF">OSNPB_090466201</name>
</gene>
<accession>A0A0P0XMY5</accession>
<dbReference type="EMBL" id="AP014965">
    <property type="protein sequence ID" value="BAT08518.1"/>
    <property type="molecule type" value="Genomic_DNA"/>
</dbReference>
<dbReference type="AlphaFoldDB" id="A0A0P0XMY5"/>
<feature type="region of interest" description="Disordered" evidence="1">
    <location>
        <begin position="1"/>
        <end position="22"/>
    </location>
</feature>
<proteinExistence type="predicted"/>